<reference evidence="5" key="1">
    <citation type="submission" date="2016-06" db="EMBL/GenBank/DDBJ databases">
        <authorList>
            <person name="Nascimento L."/>
            <person name="Pereira R.V."/>
            <person name="Martins L.F."/>
            <person name="Quaggio R.B."/>
            <person name="Silva A.M."/>
            <person name="Setubal J.C."/>
        </authorList>
    </citation>
    <scope>NUCLEOTIDE SEQUENCE [LARGE SCALE GENOMIC DNA]</scope>
</reference>
<dbReference type="Gene3D" id="1.20.1260.10">
    <property type="match status" value="1"/>
</dbReference>
<sequence length="204" mass="22923">MNQQTATLGAHETMEMHEVLSDTINCINTFQLFQNHVTDAGLKQILNRQLDFLANEYNNMVNTLHTQGRSQAVPYRAQKTAAPKYGLRQPSPAAPNASVTQFDDRDVASCMLSSAKCSAAMRMHAALECSDPQLRSMLLQAAQNCAEMAYETWSFMNQKGYYQVPTMMENTTQTMLNVYQPGNENAMIQGSTPQQMQQPWKTLQ</sequence>
<comment type="caution">
    <text evidence="4">The sequence shown here is derived from an EMBL/GenBank/DDBJ whole genome shotgun (WGS) entry which is preliminary data.</text>
</comment>
<evidence type="ECO:0000313" key="5">
    <source>
        <dbReference type="Proteomes" id="UP000196475"/>
    </source>
</evidence>
<evidence type="ECO:0000256" key="2">
    <source>
        <dbReference type="ARBA" id="ARBA00024325"/>
    </source>
</evidence>
<proteinExistence type="inferred from homology"/>
<comment type="subcellular location">
    <subcellularLocation>
        <location evidence="2">Spore coat</location>
    </subcellularLocation>
</comment>
<evidence type="ECO:0000256" key="3">
    <source>
        <dbReference type="ARBA" id="ARBA00024344"/>
    </source>
</evidence>
<dbReference type="PANTHER" id="PTHR39183:SF1">
    <property type="entry name" value="SPORE COAT PROTEIN F-LIKE PROTEIN YHCQ"/>
    <property type="match status" value="1"/>
</dbReference>
<accession>A0A1Y3PPL4</accession>
<evidence type="ECO:0000313" key="4">
    <source>
        <dbReference type="EMBL" id="OUM88097.1"/>
    </source>
</evidence>
<dbReference type="PANTHER" id="PTHR39183">
    <property type="entry name" value="SPORE COAT PROTEIN F-LIKE PROTEIN YHCQ"/>
    <property type="match status" value="1"/>
</dbReference>
<organism evidence="4 5">
    <name type="scientific">Bacillus thermozeamaize</name>
    <dbReference type="NCBI Taxonomy" id="230954"/>
    <lineage>
        <taxon>Bacteria</taxon>
        <taxon>Bacillati</taxon>
        <taxon>Bacillota</taxon>
        <taxon>Bacilli</taxon>
        <taxon>Bacillales</taxon>
        <taxon>Bacillaceae</taxon>
        <taxon>Bacillus</taxon>
    </lineage>
</organism>
<dbReference type="EMBL" id="LZRT01000066">
    <property type="protein sequence ID" value="OUM88097.1"/>
    <property type="molecule type" value="Genomic_DNA"/>
</dbReference>
<dbReference type="InterPro" id="IPR012851">
    <property type="entry name" value="Spore_coat_CotF-like"/>
</dbReference>
<protein>
    <submittedName>
        <fullName evidence="4">Coat protein F</fullName>
    </submittedName>
</protein>
<keyword evidence="4" id="KW-0167">Capsid protein</keyword>
<name>A0A1Y3PPL4_9BACI</name>
<dbReference type="InterPro" id="IPR012347">
    <property type="entry name" value="Ferritin-like"/>
</dbReference>
<keyword evidence="4" id="KW-0946">Virion</keyword>
<gene>
    <name evidence="4" type="ORF">BAA01_13900</name>
</gene>
<dbReference type="Pfam" id="PF07875">
    <property type="entry name" value="Coat_F"/>
    <property type="match status" value="1"/>
</dbReference>
<dbReference type="Proteomes" id="UP000196475">
    <property type="component" value="Unassembled WGS sequence"/>
</dbReference>
<dbReference type="AlphaFoldDB" id="A0A1Y3PPL4"/>
<keyword evidence="1" id="KW-0749">Sporulation</keyword>
<comment type="similarity">
    <text evidence="3">Belongs to the CotF family.</text>
</comment>
<evidence type="ECO:0000256" key="1">
    <source>
        <dbReference type="ARBA" id="ARBA00022969"/>
    </source>
</evidence>
<dbReference type="GO" id="GO:0030435">
    <property type="term" value="P:sporulation resulting in formation of a cellular spore"/>
    <property type="evidence" value="ECO:0007669"/>
    <property type="project" value="UniProtKB-KW"/>
</dbReference>